<dbReference type="SUPFAM" id="SSF53756">
    <property type="entry name" value="UDP-Glycosyltransferase/glycogen phosphorylase"/>
    <property type="match status" value="1"/>
</dbReference>
<evidence type="ECO:0000256" key="3">
    <source>
        <dbReference type="ARBA" id="ARBA00022679"/>
    </source>
</evidence>
<dbReference type="GO" id="GO:0008194">
    <property type="term" value="F:UDP-glycosyltransferase activity"/>
    <property type="evidence" value="ECO:0007669"/>
    <property type="project" value="InterPro"/>
</dbReference>
<evidence type="ECO:0008006" key="8">
    <source>
        <dbReference type="Google" id="ProtNLM"/>
    </source>
</evidence>
<sequence>MPSLPELPPQLHTTKNLPPNLLPTLIKTFQLSSTSFSEIVKTLKPDLLIYDFFQPWAPKIAFSQNIPSVYFAVSGATLYSFHHHLYTQGTSSNFPYQAIYLLDHEKSTNVCDRLQPIIKDADNDFAFGNFTLSSDIILMKSSRGVEGKYIDYLSVLCNKPVVPTGPLVVHGKNDDEDDDDEEDSEILKWLSEKNHSSTIFISFGSEYILSENQIEEIAKGLELCDANFIWVVRFPIGEVKISIEDKLPLGFLDMVKERGMVVSGWAPQTRILGHSSIGGFVSHCGWSSVMESMYFGVPIIGMPIKADQPINARMVVEAGVGVEVGRGKNGNYAGEEIAKAINKVIVEKTFYEGLRNRAKKLSEKIKEKEEEEVNEAAEQLLRLCMKNKQ</sequence>
<evidence type="ECO:0000256" key="4">
    <source>
        <dbReference type="RuleBase" id="RU003718"/>
    </source>
</evidence>
<dbReference type="GO" id="GO:0016138">
    <property type="term" value="P:glycoside biosynthetic process"/>
    <property type="evidence" value="ECO:0007669"/>
    <property type="project" value="UniProtKB-ARBA"/>
</dbReference>
<keyword evidence="5" id="KW-0175">Coiled coil</keyword>
<dbReference type="PANTHER" id="PTHR48044:SF82">
    <property type="entry name" value="GLYCOSYLTRANSFERASE"/>
    <property type="match status" value="1"/>
</dbReference>
<evidence type="ECO:0000313" key="7">
    <source>
        <dbReference type="Proteomes" id="UP000826271"/>
    </source>
</evidence>
<reference evidence="6" key="1">
    <citation type="submission" date="2019-10" db="EMBL/GenBank/DDBJ databases">
        <authorList>
            <person name="Zhang R."/>
            <person name="Pan Y."/>
            <person name="Wang J."/>
            <person name="Ma R."/>
            <person name="Yu S."/>
        </authorList>
    </citation>
    <scope>NUCLEOTIDE SEQUENCE</scope>
    <source>
        <strain evidence="6">LA-IB0</strain>
        <tissue evidence="6">Leaf</tissue>
    </source>
</reference>
<keyword evidence="7" id="KW-1185">Reference proteome</keyword>
<dbReference type="AlphaFoldDB" id="A0AAV6WIM1"/>
<comment type="similarity">
    <text evidence="1 4">Belongs to the UDP-glycosyltransferase family.</text>
</comment>
<evidence type="ECO:0000313" key="6">
    <source>
        <dbReference type="EMBL" id="KAG8370038.1"/>
    </source>
</evidence>
<evidence type="ECO:0000256" key="1">
    <source>
        <dbReference type="ARBA" id="ARBA00009995"/>
    </source>
</evidence>
<evidence type="ECO:0000256" key="2">
    <source>
        <dbReference type="ARBA" id="ARBA00022676"/>
    </source>
</evidence>
<accession>A0AAV6WIM1</accession>
<dbReference type="CDD" id="cd03784">
    <property type="entry name" value="GT1_Gtf-like"/>
    <property type="match status" value="1"/>
</dbReference>
<name>A0AAV6WIM1_9LAMI</name>
<dbReference type="InterPro" id="IPR002213">
    <property type="entry name" value="UDP_glucos_trans"/>
</dbReference>
<evidence type="ECO:0000256" key="5">
    <source>
        <dbReference type="SAM" id="Coils"/>
    </source>
</evidence>
<dbReference type="Proteomes" id="UP000826271">
    <property type="component" value="Unassembled WGS sequence"/>
</dbReference>
<keyword evidence="2 4" id="KW-0328">Glycosyltransferase</keyword>
<organism evidence="6 7">
    <name type="scientific">Buddleja alternifolia</name>
    <dbReference type="NCBI Taxonomy" id="168488"/>
    <lineage>
        <taxon>Eukaryota</taxon>
        <taxon>Viridiplantae</taxon>
        <taxon>Streptophyta</taxon>
        <taxon>Embryophyta</taxon>
        <taxon>Tracheophyta</taxon>
        <taxon>Spermatophyta</taxon>
        <taxon>Magnoliopsida</taxon>
        <taxon>eudicotyledons</taxon>
        <taxon>Gunneridae</taxon>
        <taxon>Pentapetalae</taxon>
        <taxon>asterids</taxon>
        <taxon>lamiids</taxon>
        <taxon>Lamiales</taxon>
        <taxon>Scrophulariaceae</taxon>
        <taxon>Buddlejeae</taxon>
        <taxon>Buddleja</taxon>
    </lineage>
</organism>
<dbReference type="PROSITE" id="PS00375">
    <property type="entry name" value="UDPGT"/>
    <property type="match status" value="1"/>
</dbReference>
<proteinExistence type="inferred from homology"/>
<protein>
    <recommendedName>
        <fullName evidence="8">Glycosyltransferase</fullName>
    </recommendedName>
</protein>
<dbReference type="Pfam" id="PF00201">
    <property type="entry name" value="UDPGT"/>
    <property type="match status" value="1"/>
</dbReference>
<comment type="caution">
    <text evidence="6">The sequence shown here is derived from an EMBL/GenBank/DDBJ whole genome shotgun (WGS) entry which is preliminary data.</text>
</comment>
<gene>
    <name evidence="6" type="ORF">BUALT_Bualt14G0076100</name>
</gene>
<dbReference type="Gene3D" id="3.40.50.2000">
    <property type="entry name" value="Glycogen Phosphorylase B"/>
    <property type="match status" value="2"/>
</dbReference>
<keyword evidence="3 4" id="KW-0808">Transferase</keyword>
<dbReference type="FunFam" id="3.40.50.2000:FF:000060">
    <property type="entry name" value="Glycosyltransferase"/>
    <property type="match status" value="1"/>
</dbReference>
<dbReference type="InterPro" id="IPR035595">
    <property type="entry name" value="UDP_glycos_trans_CS"/>
</dbReference>
<dbReference type="PANTHER" id="PTHR48044">
    <property type="entry name" value="GLYCOSYLTRANSFERASE"/>
    <property type="match status" value="1"/>
</dbReference>
<feature type="coiled-coil region" evidence="5">
    <location>
        <begin position="351"/>
        <end position="386"/>
    </location>
</feature>
<dbReference type="EMBL" id="WHWC01000014">
    <property type="protein sequence ID" value="KAG8370038.1"/>
    <property type="molecule type" value="Genomic_DNA"/>
</dbReference>